<dbReference type="EMBL" id="CM000951">
    <property type="protein sequence ID" value="EDY55659.1"/>
    <property type="molecule type" value="Genomic_DNA"/>
</dbReference>
<name>B5HS54_STRX2</name>
<proteinExistence type="predicted"/>
<dbReference type="Proteomes" id="UP000002785">
    <property type="component" value="Chromosome"/>
</dbReference>
<keyword evidence="2" id="KW-1185">Reference proteome</keyword>
<evidence type="ECO:0000313" key="2">
    <source>
        <dbReference type="Proteomes" id="UP000002785"/>
    </source>
</evidence>
<sequence length="101" mass="10305">MSFASFAGSHPDTALTSAFTRSLAEPNSNSAITLRASSLGIRFGTVGVVLEPPTAAAQTGIGKRLDTDQAMGDETLEFEAGRVMAEETAGLLGITGTGRSS</sequence>
<gene>
    <name evidence="1" type="ORF">SSEG_02239</name>
</gene>
<dbReference type="AlphaFoldDB" id="B5HS54"/>
<evidence type="ECO:0000313" key="1">
    <source>
        <dbReference type="EMBL" id="EDY55659.1"/>
    </source>
</evidence>
<accession>B5HS54</accession>
<dbReference type="HOGENOM" id="CLU_2290180_0_0_11"/>
<reference evidence="1" key="1">
    <citation type="submission" date="2009-10" db="EMBL/GenBank/DDBJ databases">
        <title>The genome sequence of Streptomyces sviceus strain ATCC 29083.</title>
        <authorList>
            <consortium name="The Broad Institute Genome Sequencing Platform"/>
            <consortium name="Broad Institute Microbial Sequencing Center"/>
            <person name="Fischbach M."/>
            <person name="Godfrey P."/>
            <person name="Ward D."/>
            <person name="Young S."/>
            <person name="Zeng Q."/>
            <person name="Koehrsen M."/>
            <person name="Alvarado L."/>
            <person name="Berlin A.M."/>
            <person name="Bochicchio J."/>
            <person name="Borenstein D."/>
            <person name="Chapman S.B."/>
            <person name="Chen Z."/>
            <person name="Engels R."/>
            <person name="Freedman E."/>
            <person name="Gellesch M."/>
            <person name="Goldberg J."/>
            <person name="Griggs A."/>
            <person name="Gujja S."/>
            <person name="Heilman E.R."/>
            <person name="Heiman D.I."/>
            <person name="Hepburn T.A."/>
            <person name="Howarth C."/>
            <person name="Jen D."/>
            <person name="Larson L."/>
            <person name="Lewis B."/>
            <person name="Mehta T."/>
            <person name="Park D."/>
            <person name="Pearson M."/>
            <person name="Richards J."/>
            <person name="Roberts A."/>
            <person name="Saif S."/>
            <person name="Shea T.D."/>
            <person name="Shenoy N."/>
            <person name="Sisk P."/>
            <person name="Stolte C."/>
            <person name="Sykes S.N."/>
            <person name="Thomson T."/>
            <person name="Walk T."/>
            <person name="White J."/>
            <person name="Yandava C."/>
            <person name="Straight P."/>
            <person name="Clardy J."/>
            <person name="Hung D."/>
            <person name="Kolter R."/>
            <person name="Mekalanos J."/>
            <person name="Walker S."/>
            <person name="Walsh C.T."/>
            <person name="Wieland-Brown L.C."/>
            <person name="Haas B."/>
            <person name="Nusbaum C."/>
            <person name="Birren B."/>
        </authorList>
    </citation>
    <scope>NUCLEOTIDE SEQUENCE [LARGE SCALE GENOMIC DNA]</scope>
    <source>
        <strain evidence="1">ATCC 29083</strain>
    </source>
</reference>
<organism evidence="1 2">
    <name type="scientific">Streptomyces sviceus (strain ATCC 29083 / DSM 924 / JCM 4929 / NBRC 13980 / NCIMB 11184 / NRRL 5439 / UC 5370)</name>
    <dbReference type="NCBI Taxonomy" id="463191"/>
    <lineage>
        <taxon>Bacteria</taxon>
        <taxon>Bacillati</taxon>
        <taxon>Actinomycetota</taxon>
        <taxon>Actinomycetes</taxon>
        <taxon>Kitasatosporales</taxon>
        <taxon>Streptomycetaceae</taxon>
        <taxon>Streptomyces</taxon>
    </lineage>
</organism>
<protein>
    <submittedName>
        <fullName evidence="1">Uncharacterized protein</fullName>
    </submittedName>
</protein>